<sequence>MATIRDIAAKAGVSIATVSRVLNFDETINVSDGTKKKIFEIAEQLDYVTLRERKSKKQDFLNIGIVYWYSDKEELEDPYYLSIRMGIEKRCLDEHIYFTRVNKGDKYDKLENLDGIVAIGKFANSDIEKFNISTSNIVFVDSSPNEELYDSVVIDFRKAVTSALDYLISLGHKDIFYIGGEEYINGGKDKVKDYREETYIDYMQNIGSYNSNNMLLGNYTPADGYRLMKEALSKKNPPRVFFIASDSMAIGAYKAVIESGLSIPKDISIIGFNDISTAKYMTPALSTVKAYTDFMGETAVDLILERLKSERSISKKVVIPTKLIIRESC</sequence>
<evidence type="ECO:0000313" key="5">
    <source>
        <dbReference type="EMBL" id="MBI6874184.1"/>
    </source>
</evidence>
<dbReference type="Gene3D" id="3.40.50.2300">
    <property type="match status" value="2"/>
</dbReference>
<protein>
    <submittedName>
        <fullName evidence="5">LacI family DNA-binding transcriptional regulator</fullName>
    </submittedName>
</protein>
<dbReference type="Gene3D" id="1.10.260.40">
    <property type="entry name" value="lambda repressor-like DNA-binding domains"/>
    <property type="match status" value="1"/>
</dbReference>
<keyword evidence="2 5" id="KW-0238">DNA-binding</keyword>
<evidence type="ECO:0000256" key="1">
    <source>
        <dbReference type="ARBA" id="ARBA00023015"/>
    </source>
</evidence>
<dbReference type="PANTHER" id="PTHR30146:SF149">
    <property type="entry name" value="HTH-TYPE TRANSCRIPTIONAL REGULATOR EBGR"/>
    <property type="match status" value="1"/>
</dbReference>
<gene>
    <name evidence="5" type="ORF">I6U51_15985</name>
</gene>
<dbReference type="InterPro" id="IPR028082">
    <property type="entry name" value="Peripla_BP_I"/>
</dbReference>
<evidence type="ECO:0000256" key="3">
    <source>
        <dbReference type="ARBA" id="ARBA00023163"/>
    </source>
</evidence>
<name>A0A934M298_9CLOT</name>
<keyword evidence="1" id="KW-0805">Transcription regulation</keyword>
<dbReference type="PRINTS" id="PR00036">
    <property type="entry name" value="HTHLACI"/>
</dbReference>
<dbReference type="SMART" id="SM00354">
    <property type="entry name" value="HTH_LACI"/>
    <property type="match status" value="1"/>
</dbReference>
<dbReference type="EMBL" id="JAEEGB010000019">
    <property type="protein sequence ID" value="MBI6874184.1"/>
    <property type="molecule type" value="Genomic_DNA"/>
</dbReference>
<evidence type="ECO:0000313" key="6">
    <source>
        <dbReference type="Proteomes" id="UP000622687"/>
    </source>
</evidence>
<keyword evidence="6" id="KW-1185">Reference proteome</keyword>
<dbReference type="InterPro" id="IPR000843">
    <property type="entry name" value="HTH_LacI"/>
</dbReference>
<accession>A0A934M298</accession>
<dbReference type="AlphaFoldDB" id="A0A934M298"/>
<dbReference type="PROSITE" id="PS50932">
    <property type="entry name" value="HTH_LACI_2"/>
    <property type="match status" value="1"/>
</dbReference>
<proteinExistence type="predicted"/>
<dbReference type="GO" id="GO:0000976">
    <property type="term" value="F:transcription cis-regulatory region binding"/>
    <property type="evidence" value="ECO:0007669"/>
    <property type="project" value="TreeGrafter"/>
</dbReference>
<organism evidence="5 6">
    <name type="scientific">Clostridium aciditolerans</name>
    <dbReference type="NCBI Taxonomy" id="339861"/>
    <lineage>
        <taxon>Bacteria</taxon>
        <taxon>Bacillati</taxon>
        <taxon>Bacillota</taxon>
        <taxon>Clostridia</taxon>
        <taxon>Eubacteriales</taxon>
        <taxon>Clostridiaceae</taxon>
        <taxon>Clostridium</taxon>
    </lineage>
</organism>
<dbReference type="PROSITE" id="PS00356">
    <property type="entry name" value="HTH_LACI_1"/>
    <property type="match status" value="1"/>
</dbReference>
<dbReference type="CDD" id="cd01392">
    <property type="entry name" value="HTH_LacI"/>
    <property type="match status" value="1"/>
</dbReference>
<dbReference type="SUPFAM" id="SSF53822">
    <property type="entry name" value="Periplasmic binding protein-like I"/>
    <property type="match status" value="1"/>
</dbReference>
<dbReference type="RefSeq" id="WP_211143589.1">
    <property type="nucleotide sequence ID" value="NZ_JAEEGB010000019.1"/>
</dbReference>
<dbReference type="CDD" id="cd01544">
    <property type="entry name" value="PBP1_GalR"/>
    <property type="match status" value="1"/>
</dbReference>
<dbReference type="Pfam" id="PF13377">
    <property type="entry name" value="Peripla_BP_3"/>
    <property type="match status" value="1"/>
</dbReference>
<dbReference type="InterPro" id="IPR046335">
    <property type="entry name" value="LacI/GalR-like_sensor"/>
</dbReference>
<comment type="caution">
    <text evidence="5">The sequence shown here is derived from an EMBL/GenBank/DDBJ whole genome shotgun (WGS) entry which is preliminary data.</text>
</comment>
<dbReference type="Pfam" id="PF00356">
    <property type="entry name" value="LacI"/>
    <property type="match status" value="1"/>
</dbReference>
<feature type="domain" description="HTH lacI-type" evidence="4">
    <location>
        <begin position="2"/>
        <end position="58"/>
    </location>
</feature>
<evidence type="ECO:0000259" key="4">
    <source>
        <dbReference type="PROSITE" id="PS50932"/>
    </source>
</evidence>
<keyword evidence="3" id="KW-0804">Transcription</keyword>
<dbReference type="GO" id="GO:0003700">
    <property type="term" value="F:DNA-binding transcription factor activity"/>
    <property type="evidence" value="ECO:0007669"/>
    <property type="project" value="TreeGrafter"/>
</dbReference>
<dbReference type="InterPro" id="IPR010982">
    <property type="entry name" value="Lambda_DNA-bd_dom_sf"/>
</dbReference>
<dbReference type="SUPFAM" id="SSF47413">
    <property type="entry name" value="lambda repressor-like DNA-binding domains"/>
    <property type="match status" value="1"/>
</dbReference>
<dbReference type="PANTHER" id="PTHR30146">
    <property type="entry name" value="LACI-RELATED TRANSCRIPTIONAL REPRESSOR"/>
    <property type="match status" value="1"/>
</dbReference>
<evidence type="ECO:0000256" key="2">
    <source>
        <dbReference type="ARBA" id="ARBA00023125"/>
    </source>
</evidence>
<reference evidence="5" key="1">
    <citation type="submission" date="2020-12" db="EMBL/GenBank/DDBJ databases">
        <title>Clostridium thailandense sp. nov., a novel acetogenic bacterium isolated from peat land soil in Thailand.</title>
        <authorList>
            <person name="Chaikitkaew S."/>
            <person name="Birkeland N.K."/>
        </authorList>
    </citation>
    <scope>NUCLEOTIDE SEQUENCE</scope>
    <source>
        <strain evidence="5">DSM 17425</strain>
    </source>
</reference>
<dbReference type="Proteomes" id="UP000622687">
    <property type="component" value="Unassembled WGS sequence"/>
</dbReference>